<protein>
    <recommendedName>
        <fullName evidence="9">Ig-like domain-containing protein</fullName>
    </recommendedName>
</protein>
<proteinExistence type="predicted"/>
<evidence type="ECO:0000313" key="10">
    <source>
        <dbReference type="EMBL" id="TWW63125.1"/>
    </source>
</evidence>
<dbReference type="GO" id="GO:0009897">
    <property type="term" value="C:external side of plasma membrane"/>
    <property type="evidence" value="ECO:0007669"/>
    <property type="project" value="TreeGrafter"/>
</dbReference>
<accession>A0A5C6N7N0</accession>
<dbReference type="InterPro" id="IPR007110">
    <property type="entry name" value="Ig-like_dom"/>
</dbReference>
<dbReference type="InterPro" id="IPR013783">
    <property type="entry name" value="Ig-like_fold"/>
</dbReference>
<evidence type="ECO:0000256" key="4">
    <source>
        <dbReference type="ARBA" id="ARBA00023157"/>
    </source>
</evidence>
<evidence type="ECO:0000313" key="11">
    <source>
        <dbReference type="Proteomes" id="UP000324091"/>
    </source>
</evidence>
<feature type="domain" description="Ig-like" evidence="9">
    <location>
        <begin position="125"/>
        <end position="210"/>
    </location>
</feature>
<feature type="transmembrane region" description="Helical" evidence="8">
    <location>
        <begin position="223"/>
        <end position="249"/>
    </location>
</feature>
<evidence type="ECO:0000256" key="5">
    <source>
        <dbReference type="ARBA" id="ARBA00023180"/>
    </source>
</evidence>
<keyword evidence="8" id="KW-0812">Transmembrane</keyword>
<dbReference type="GO" id="GO:1903037">
    <property type="term" value="P:regulation of leukocyte cell-cell adhesion"/>
    <property type="evidence" value="ECO:0007669"/>
    <property type="project" value="UniProtKB-ARBA"/>
</dbReference>
<dbReference type="PANTHER" id="PTHR24100">
    <property type="entry name" value="BUTYROPHILIN"/>
    <property type="match status" value="1"/>
</dbReference>
<name>A0A5C6N7N0_9TELE</name>
<dbReference type="Gene3D" id="2.60.40.10">
    <property type="entry name" value="Immunoglobulins"/>
    <property type="match status" value="2"/>
</dbReference>
<reference evidence="10 11" key="1">
    <citation type="submission" date="2019-04" db="EMBL/GenBank/DDBJ databases">
        <title>Chromosome genome assembly for Takifugu flavidus.</title>
        <authorList>
            <person name="Xiao S."/>
        </authorList>
    </citation>
    <scope>NUCLEOTIDE SEQUENCE [LARGE SCALE GENOMIC DNA]</scope>
    <source>
        <strain evidence="10">HTHZ2018</strain>
        <tissue evidence="10">Muscle</tissue>
    </source>
</reference>
<dbReference type="InterPro" id="IPR053896">
    <property type="entry name" value="BTN3A2-like_Ig-C"/>
</dbReference>
<organism evidence="10 11">
    <name type="scientific">Takifugu flavidus</name>
    <name type="common">sansaifugu</name>
    <dbReference type="NCBI Taxonomy" id="433684"/>
    <lineage>
        <taxon>Eukaryota</taxon>
        <taxon>Metazoa</taxon>
        <taxon>Chordata</taxon>
        <taxon>Craniata</taxon>
        <taxon>Vertebrata</taxon>
        <taxon>Euteleostomi</taxon>
        <taxon>Actinopterygii</taxon>
        <taxon>Neopterygii</taxon>
        <taxon>Teleostei</taxon>
        <taxon>Neoteleostei</taxon>
        <taxon>Acanthomorphata</taxon>
        <taxon>Eupercaria</taxon>
        <taxon>Tetraodontiformes</taxon>
        <taxon>Tetradontoidea</taxon>
        <taxon>Tetraodontidae</taxon>
        <taxon>Takifugu</taxon>
    </lineage>
</organism>
<dbReference type="Pfam" id="PF07686">
    <property type="entry name" value="V-set"/>
    <property type="match status" value="1"/>
</dbReference>
<dbReference type="GO" id="GO:0050863">
    <property type="term" value="P:regulation of T cell activation"/>
    <property type="evidence" value="ECO:0007669"/>
    <property type="project" value="UniProtKB-ARBA"/>
</dbReference>
<keyword evidence="2" id="KW-0732">Signal</keyword>
<comment type="subcellular location">
    <subcellularLocation>
        <location evidence="1">Membrane</location>
    </subcellularLocation>
</comment>
<evidence type="ECO:0000256" key="7">
    <source>
        <dbReference type="SAM" id="Coils"/>
    </source>
</evidence>
<dbReference type="SUPFAM" id="SSF48726">
    <property type="entry name" value="Immunoglobulin"/>
    <property type="match status" value="2"/>
</dbReference>
<evidence type="ECO:0000256" key="6">
    <source>
        <dbReference type="ARBA" id="ARBA00023319"/>
    </source>
</evidence>
<dbReference type="GO" id="GO:0005102">
    <property type="term" value="F:signaling receptor binding"/>
    <property type="evidence" value="ECO:0007669"/>
    <property type="project" value="TreeGrafter"/>
</dbReference>
<keyword evidence="8" id="KW-1133">Transmembrane helix</keyword>
<dbReference type="FunFam" id="2.60.40.10:FF:000142">
    <property type="entry name" value="V-set domain-containing T-cell activation inhibitor 1"/>
    <property type="match status" value="1"/>
</dbReference>
<gene>
    <name evidence="10" type="ORF">D4764_03G0001330</name>
</gene>
<dbReference type="EMBL" id="RHFK02000016">
    <property type="protein sequence ID" value="TWW63125.1"/>
    <property type="molecule type" value="Genomic_DNA"/>
</dbReference>
<comment type="caution">
    <text evidence="10">The sequence shown here is derived from an EMBL/GenBank/DDBJ whole genome shotgun (WGS) entry which is preliminary data.</text>
</comment>
<evidence type="ECO:0000256" key="2">
    <source>
        <dbReference type="ARBA" id="ARBA00022729"/>
    </source>
</evidence>
<evidence type="ECO:0000256" key="1">
    <source>
        <dbReference type="ARBA" id="ARBA00004370"/>
    </source>
</evidence>
<keyword evidence="7" id="KW-0175">Coiled coil</keyword>
<dbReference type="SMART" id="SM00409">
    <property type="entry name" value="IG"/>
    <property type="match status" value="1"/>
</dbReference>
<keyword evidence="4" id="KW-1015">Disulfide bond</keyword>
<dbReference type="InterPro" id="IPR050504">
    <property type="entry name" value="IgSF_BTN/MOG"/>
</dbReference>
<sequence>MTSDFFLKSIPSVSVQRGHTATLPCWLNPTQSAELLEVLWYHRNDMDLSVMRYSNKEVSSLSSYEGRVSFGSRDVTSGGLASGDVSLELVNVTLQDSGEYTCYVSSDQSHDTAVVTLAVTETGGPLHLSAVWTDSSVVNVSCRSEGWYPRPQLRWLNQNESLTPKSIQYTEDSLGLLSVHSWVLVSPSSEIICTVGLQGEEEKETRLRLSTRSELPQTESTHLSAGMVAVVVLLTIMTIITIIFGIAFYKSREKKIKSQRKIRNTEEEKNKLLSQVMDLTNLLEAKKNYVNSKFIKLFCMMKSRHQI</sequence>
<keyword evidence="11" id="KW-1185">Reference proteome</keyword>
<keyword evidence="5" id="KW-0325">Glycoprotein</keyword>
<dbReference type="InterPro" id="IPR036179">
    <property type="entry name" value="Ig-like_dom_sf"/>
</dbReference>
<dbReference type="GO" id="GO:0001817">
    <property type="term" value="P:regulation of cytokine production"/>
    <property type="evidence" value="ECO:0007669"/>
    <property type="project" value="TreeGrafter"/>
</dbReference>
<dbReference type="PROSITE" id="PS50835">
    <property type="entry name" value="IG_LIKE"/>
    <property type="match status" value="2"/>
</dbReference>
<dbReference type="Pfam" id="PF22705">
    <property type="entry name" value="C2-set_3"/>
    <property type="match status" value="1"/>
</dbReference>
<dbReference type="GO" id="GO:0050852">
    <property type="term" value="P:T cell receptor signaling pathway"/>
    <property type="evidence" value="ECO:0007669"/>
    <property type="project" value="TreeGrafter"/>
</dbReference>
<dbReference type="InterPro" id="IPR013106">
    <property type="entry name" value="Ig_V-set"/>
</dbReference>
<evidence type="ECO:0000259" key="9">
    <source>
        <dbReference type="PROSITE" id="PS50835"/>
    </source>
</evidence>
<evidence type="ECO:0000256" key="3">
    <source>
        <dbReference type="ARBA" id="ARBA00023136"/>
    </source>
</evidence>
<dbReference type="InterPro" id="IPR003599">
    <property type="entry name" value="Ig_sub"/>
</dbReference>
<feature type="domain" description="Ig-like" evidence="9">
    <location>
        <begin position="1"/>
        <end position="120"/>
    </location>
</feature>
<keyword evidence="3 8" id="KW-0472">Membrane</keyword>
<keyword evidence="6" id="KW-0393">Immunoglobulin domain</keyword>
<feature type="coiled-coil region" evidence="7">
    <location>
        <begin position="255"/>
        <end position="282"/>
    </location>
</feature>
<dbReference type="Proteomes" id="UP000324091">
    <property type="component" value="Chromosome 3"/>
</dbReference>
<dbReference type="AlphaFoldDB" id="A0A5C6N7N0"/>
<dbReference type="SMART" id="SM00406">
    <property type="entry name" value="IGv"/>
    <property type="match status" value="1"/>
</dbReference>
<evidence type="ECO:0000256" key="8">
    <source>
        <dbReference type="SAM" id="Phobius"/>
    </source>
</evidence>
<dbReference type="PANTHER" id="PTHR24100:SF149">
    <property type="entry name" value="BG-LIKE ANTIGEN 1-RELATED"/>
    <property type="match status" value="1"/>
</dbReference>